<evidence type="ECO:0000259" key="1">
    <source>
        <dbReference type="Pfam" id="PF13472"/>
    </source>
</evidence>
<sequence length="240" mass="25080">MAASAPRTSVVLGDAITDGIGSANDSNARWTDAPAARLQGDPGLAPVAVVNAGIAGNRLLNDAAKPFIGPSALARFGRDVLDKPGVHWVLVHEGINDITATHMLSAAKDQVSAAQIIDGMQTLTARARKNGVKVWAGTLLPFEGTKRFYTEAAEAKRQAVNAWIRSSGAFDAVVDFDLALRDPAHPGRLQPDFDSGDHLHPNEAGYRVMANAVDLRLLVAQPPPSDAGRKAVSAGAAAGR</sequence>
<dbReference type="SUPFAM" id="SSF52266">
    <property type="entry name" value="SGNH hydrolase"/>
    <property type="match status" value="1"/>
</dbReference>
<evidence type="ECO:0000313" key="2">
    <source>
        <dbReference type="EMBL" id="NHZ81859.1"/>
    </source>
</evidence>
<reference evidence="2 3" key="1">
    <citation type="submission" date="2019-10" db="EMBL/GenBank/DDBJ databases">
        <title>Taxonomy of Antarctic Massilia spp.: description of Massilia rubra sp. nov., Massilia aquatica sp. nov., Massilia mucilaginosa sp. nov., Massilia frigida sp. nov. isolated from streams, lakes and regoliths.</title>
        <authorList>
            <person name="Holochova P."/>
            <person name="Sedlacek I."/>
            <person name="Kralova S."/>
            <person name="Maslanova I."/>
            <person name="Busse H.-J."/>
            <person name="Stankova E."/>
            <person name="Vrbovska V."/>
            <person name="Kovarovic V."/>
            <person name="Bartak M."/>
            <person name="Svec P."/>
            <person name="Pantucek R."/>
        </authorList>
    </citation>
    <scope>NUCLEOTIDE SEQUENCE [LARGE SCALE GENOMIC DNA]</scope>
    <source>
        <strain evidence="2 3">CCM 8695</strain>
    </source>
</reference>
<protein>
    <recommendedName>
        <fullName evidence="1">SGNH hydrolase-type esterase domain-containing protein</fullName>
    </recommendedName>
</protein>
<dbReference type="Pfam" id="PF13472">
    <property type="entry name" value="Lipase_GDSL_2"/>
    <property type="match status" value="1"/>
</dbReference>
<feature type="domain" description="SGNH hydrolase-type esterase" evidence="1">
    <location>
        <begin position="11"/>
        <end position="208"/>
    </location>
</feature>
<dbReference type="EMBL" id="WHJG01000025">
    <property type="protein sequence ID" value="NHZ81859.1"/>
    <property type="molecule type" value="Genomic_DNA"/>
</dbReference>
<dbReference type="CDD" id="cd01830">
    <property type="entry name" value="XynE_like"/>
    <property type="match status" value="1"/>
</dbReference>
<dbReference type="InterPro" id="IPR036514">
    <property type="entry name" value="SGNH_hydro_sf"/>
</dbReference>
<dbReference type="PANTHER" id="PTHR43784:SF2">
    <property type="entry name" value="GDSL-LIKE LIPASE_ACYLHYDROLASE, PUTATIVE (AFU_ORTHOLOGUE AFUA_2G00820)-RELATED"/>
    <property type="match status" value="1"/>
</dbReference>
<gene>
    <name evidence="2" type="ORF">F2P44_21645</name>
</gene>
<name>A0ABX0NG25_9BURK</name>
<proteinExistence type="predicted"/>
<dbReference type="InterPro" id="IPR053140">
    <property type="entry name" value="GDSL_Rv0518-like"/>
</dbReference>
<keyword evidence="3" id="KW-1185">Reference proteome</keyword>
<dbReference type="PANTHER" id="PTHR43784">
    <property type="entry name" value="GDSL-LIKE LIPASE/ACYLHYDROLASE, PUTATIVE (AFU_ORTHOLOGUE AFUA_2G00820)-RELATED"/>
    <property type="match status" value="1"/>
</dbReference>
<dbReference type="Proteomes" id="UP000621455">
    <property type="component" value="Unassembled WGS sequence"/>
</dbReference>
<accession>A0ABX0NG25</accession>
<comment type="caution">
    <text evidence="2">The sequence shown here is derived from an EMBL/GenBank/DDBJ whole genome shotgun (WGS) entry which is preliminary data.</text>
</comment>
<organism evidence="2 3">
    <name type="scientific">Massilia frigida</name>
    <dbReference type="NCBI Taxonomy" id="2609281"/>
    <lineage>
        <taxon>Bacteria</taxon>
        <taxon>Pseudomonadati</taxon>
        <taxon>Pseudomonadota</taxon>
        <taxon>Betaproteobacteria</taxon>
        <taxon>Burkholderiales</taxon>
        <taxon>Oxalobacteraceae</taxon>
        <taxon>Telluria group</taxon>
        <taxon>Massilia</taxon>
    </lineage>
</organism>
<evidence type="ECO:0000313" key="3">
    <source>
        <dbReference type="Proteomes" id="UP000621455"/>
    </source>
</evidence>
<dbReference type="InterPro" id="IPR013830">
    <property type="entry name" value="SGNH_hydro"/>
</dbReference>
<dbReference type="Gene3D" id="3.40.50.1110">
    <property type="entry name" value="SGNH hydrolase"/>
    <property type="match status" value="1"/>
</dbReference>